<evidence type="ECO:0000256" key="5">
    <source>
        <dbReference type="ARBA" id="ARBA00022833"/>
    </source>
</evidence>
<feature type="region of interest" description="Disordered" evidence="10">
    <location>
        <begin position="102"/>
        <end position="126"/>
    </location>
</feature>
<proteinExistence type="predicted"/>
<dbReference type="Gene3D" id="3.30.160.60">
    <property type="entry name" value="Classic Zinc Finger"/>
    <property type="match status" value="3"/>
</dbReference>
<dbReference type="FunFam" id="3.30.160.60:FF:001289">
    <property type="entry name" value="Zinc finger protein 574"/>
    <property type="match status" value="1"/>
</dbReference>
<evidence type="ECO:0000256" key="1">
    <source>
        <dbReference type="ARBA" id="ARBA00004123"/>
    </source>
</evidence>
<feature type="compositionally biased region" description="Low complexity" evidence="10">
    <location>
        <begin position="104"/>
        <end position="113"/>
    </location>
</feature>
<evidence type="ECO:0000313" key="12">
    <source>
        <dbReference type="EMBL" id="KAL3317149.1"/>
    </source>
</evidence>
<evidence type="ECO:0000256" key="6">
    <source>
        <dbReference type="ARBA" id="ARBA00023015"/>
    </source>
</evidence>
<evidence type="ECO:0000256" key="8">
    <source>
        <dbReference type="ARBA" id="ARBA00023242"/>
    </source>
</evidence>
<evidence type="ECO:0000259" key="11">
    <source>
        <dbReference type="PROSITE" id="PS50157"/>
    </source>
</evidence>
<evidence type="ECO:0000256" key="9">
    <source>
        <dbReference type="PROSITE-ProRule" id="PRU00042"/>
    </source>
</evidence>
<evidence type="ECO:0000256" key="4">
    <source>
        <dbReference type="ARBA" id="ARBA00022771"/>
    </source>
</evidence>
<dbReference type="GO" id="GO:0006357">
    <property type="term" value="P:regulation of transcription by RNA polymerase II"/>
    <property type="evidence" value="ECO:0007669"/>
    <property type="project" value="UniProtKB-ARBA"/>
</dbReference>
<dbReference type="Proteomes" id="UP001626550">
    <property type="component" value="Unassembled WGS sequence"/>
</dbReference>
<dbReference type="AlphaFoldDB" id="A0ABD2QCA9"/>
<keyword evidence="2" id="KW-0479">Metal-binding</keyword>
<keyword evidence="7" id="KW-0804">Transcription</keyword>
<comment type="caution">
    <text evidence="12">The sequence shown here is derived from an EMBL/GenBank/DDBJ whole genome shotgun (WGS) entry which is preliminary data.</text>
</comment>
<evidence type="ECO:0000313" key="13">
    <source>
        <dbReference type="Proteomes" id="UP001626550"/>
    </source>
</evidence>
<reference evidence="12 13" key="1">
    <citation type="submission" date="2024-11" db="EMBL/GenBank/DDBJ databases">
        <title>Adaptive evolution of stress response genes in parasites aligns with host niche diversity.</title>
        <authorList>
            <person name="Hahn C."/>
            <person name="Resl P."/>
        </authorList>
    </citation>
    <scope>NUCLEOTIDE SEQUENCE [LARGE SCALE GENOMIC DNA]</scope>
    <source>
        <strain evidence="12">EGGRZ-B1_66</strain>
        <tissue evidence="12">Body</tissue>
    </source>
</reference>
<organism evidence="12 13">
    <name type="scientific">Cichlidogyrus casuarinus</name>
    <dbReference type="NCBI Taxonomy" id="1844966"/>
    <lineage>
        <taxon>Eukaryota</taxon>
        <taxon>Metazoa</taxon>
        <taxon>Spiralia</taxon>
        <taxon>Lophotrochozoa</taxon>
        <taxon>Platyhelminthes</taxon>
        <taxon>Monogenea</taxon>
        <taxon>Monopisthocotylea</taxon>
        <taxon>Dactylogyridea</taxon>
        <taxon>Ancyrocephalidae</taxon>
        <taxon>Cichlidogyrus</taxon>
    </lineage>
</organism>
<feature type="domain" description="C2H2-type" evidence="11">
    <location>
        <begin position="189"/>
        <end position="211"/>
    </location>
</feature>
<keyword evidence="3" id="KW-0677">Repeat</keyword>
<comment type="subcellular location">
    <subcellularLocation>
        <location evidence="1">Nucleus</location>
    </subcellularLocation>
</comment>
<protein>
    <recommendedName>
        <fullName evidence="11">C2H2-type domain-containing protein</fullName>
    </recommendedName>
</protein>
<keyword evidence="6" id="KW-0805">Transcription regulation</keyword>
<dbReference type="SUPFAM" id="SSF57667">
    <property type="entry name" value="beta-beta-alpha zinc fingers"/>
    <property type="match status" value="2"/>
</dbReference>
<accession>A0ABD2QCA9</accession>
<dbReference type="Pfam" id="PF00096">
    <property type="entry name" value="zf-C2H2"/>
    <property type="match status" value="2"/>
</dbReference>
<dbReference type="InterPro" id="IPR036236">
    <property type="entry name" value="Znf_C2H2_sf"/>
</dbReference>
<dbReference type="SMART" id="SM00355">
    <property type="entry name" value="ZnF_C2H2"/>
    <property type="match status" value="3"/>
</dbReference>
<dbReference type="PROSITE" id="PS00028">
    <property type="entry name" value="ZINC_FINGER_C2H2_1"/>
    <property type="match status" value="3"/>
</dbReference>
<name>A0ABD2QCA9_9PLAT</name>
<keyword evidence="13" id="KW-1185">Reference proteome</keyword>
<feature type="domain" description="C2H2-type" evidence="11">
    <location>
        <begin position="132"/>
        <end position="159"/>
    </location>
</feature>
<dbReference type="GO" id="GO:0005634">
    <property type="term" value="C:nucleus"/>
    <property type="evidence" value="ECO:0007669"/>
    <property type="project" value="UniProtKB-SubCell"/>
</dbReference>
<keyword evidence="8" id="KW-0539">Nucleus</keyword>
<dbReference type="GO" id="GO:0008270">
    <property type="term" value="F:zinc ion binding"/>
    <property type="evidence" value="ECO:0007669"/>
    <property type="project" value="UniProtKB-KW"/>
</dbReference>
<keyword evidence="4 9" id="KW-0863">Zinc-finger</keyword>
<dbReference type="InterPro" id="IPR013087">
    <property type="entry name" value="Znf_C2H2_type"/>
</dbReference>
<evidence type="ECO:0000256" key="7">
    <source>
        <dbReference type="ARBA" id="ARBA00023163"/>
    </source>
</evidence>
<keyword evidence="5" id="KW-0862">Zinc</keyword>
<evidence type="ECO:0000256" key="10">
    <source>
        <dbReference type="SAM" id="MobiDB-lite"/>
    </source>
</evidence>
<dbReference type="EMBL" id="JBJKFK010000422">
    <property type="protein sequence ID" value="KAL3317149.1"/>
    <property type="molecule type" value="Genomic_DNA"/>
</dbReference>
<gene>
    <name evidence="12" type="ORF">Ciccas_004203</name>
</gene>
<dbReference type="PANTHER" id="PTHR23235">
    <property type="entry name" value="KRUEPPEL-LIKE TRANSCRIPTION FACTOR"/>
    <property type="match status" value="1"/>
</dbReference>
<dbReference type="PROSITE" id="PS50157">
    <property type="entry name" value="ZINC_FINGER_C2H2_2"/>
    <property type="match status" value="3"/>
</dbReference>
<dbReference type="FunFam" id="3.30.160.60:FF:000702">
    <property type="entry name" value="Transcription factor E4F1 isoform 1"/>
    <property type="match status" value="1"/>
</dbReference>
<sequence>MEGHFMNRPTLKVPVETKENPKNIHSNNQKIFIQNPLTKFLILNLISNQKGDLVNPLLQATSRIFKNYIDSINFSYAQVPESNQSSKPALNFNIESLLKKESEAPSSSSSKAEANQEEEKSSRPSTVNNEFYDCQFCDRKFLRSANLTRHVRTHTGEKPYDCIFCGRRFSISSNMTRHVKQVHRKEKYFRCEICNRDFGQKTNWARHMKKHKCTSASESGGQDDMKQRFDC</sequence>
<evidence type="ECO:0000256" key="2">
    <source>
        <dbReference type="ARBA" id="ARBA00022723"/>
    </source>
</evidence>
<dbReference type="PANTHER" id="PTHR23235:SF120">
    <property type="entry name" value="KRUPPEL-LIKE FACTOR 15"/>
    <property type="match status" value="1"/>
</dbReference>
<evidence type="ECO:0000256" key="3">
    <source>
        <dbReference type="ARBA" id="ARBA00022737"/>
    </source>
</evidence>
<feature type="domain" description="C2H2-type" evidence="11">
    <location>
        <begin position="160"/>
        <end position="188"/>
    </location>
</feature>